<dbReference type="InterPro" id="IPR002686">
    <property type="entry name" value="Transposase_17"/>
</dbReference>
<name>A0A1M6T974_PARC5</name>
<dbReference type="Pfam" id="PF01797">
    <property type="entry name" value="Y1_Tnp"/>
    <property type="match status" value="1"/>
</dbReference>
<sequence>MKKGDKIERKPRIHFEGALYHVIVRGNNKNYIFEDDKDKLEYLMRVKKYKEKYRSKLYSYVIMDNHAHLLIEVSNTPLTKIMQLIQQTYTQYYNKKYNRTGHVFEQRYKAILCNKDEYLLTLIRYIHKNPERANISDINYKWSSHQEYIGNKLGICDVDFPLYLSSEFSSKLYFKTPPLSAKKLILFLNPIFCFFKSI</sequence>
<accession>A0A1M6T974</accession>
<dbReference type="SUPFAM" id="SSF143422">
    <property type="entry name" value="Transposase IS200-like"/>
    <property type="match status" value="1"/>
</dbReference>
<dbReference type="GO" id="GO:0004803">
    <property type="term" value="F:transposase activity"/>
    <property type="evidence" value="ECO:0007669"/>
    <property type="project" value="InterPro"/>
</dbReference>
<feature type="domain" description="Transposase IS200-like" evidence="1">
    <location>
        <begin position="15"/>
        <end position="129"/>
    </location>
</feature>
<keyword evidence="3" id="KW-1185">Reference proteome</keyword>
<dbReference type="GO" id="GO:0003677">
    <property type="term" value="F:DNA binding"/>
    <property type="evidence" value="ECO:0007669"/>
    <property type="project" value="InterPro"/>
</dbReference>
<dbReference type="GO" id="GO:0006313">
    <property type="term" value="P:DNA transposition"/>
    <property type="evidence" value="ECO:0007669"/>
    <property type="project" value="InterPro"/>
</dbReference>
<dbReference type="AlphaFoldDB" id="A0A1M6T974"/>
<evidence type="ECO:0000259" key="1">
    <source>
        <dbReference type="SMART" id="SM01321"/>
    </source>
</evidence>
<evidence type="ECO:0000313" key="2">
    <source>
        <dbReference type="EMBL" id="SHK53399.1"/>
    </source>
</evidence>
<dbReference type="PANTHER" id="PTHR34322:SF2">
    <property type="entry name" value="TRANSPOSASE IS200-LIKE DOMAIN-CONTAINING PROTEIN"/>
    <property type="match status" value="1"/>
</dbReference>
<evidence type="ECO:0000313" key="3">
    <source>
        <dbReference type="Proteomes" id="UP000184465"/>
    </source>
</evidence>
<protein>
    <submittedName>
        <fullName evidence="2">REP element-mobilizing transposase RayT</fullName>
    </submittedName>
</protein>
<dbReference type="Gene3D" id="3.30.70.1290">
    <property type="entry name" value="Transposase IS200-like"/>
    <property type="match status" value="1"/>
</dbReference>
<proteinExistence type="predicted"/>
<dbReference type="SMART" id="SM01321">
    <property type="entry name" value="Y1_Tnp"/>
    <property type="match status" value="1"/>
</dbReference>
<dbReference type="Proteomes" id="UP000184465">
    <property type="component" value="Unassembled WGS sequence"/>
</dbReference>
<dbReference type="PANTHER" id="PTHR34322">
    <property type="entry name" value="TRANSPOSASE, Y1_TNP DOMAIN-CONTAINING"/>
    <property type="match status" value="1"/>
</dbReference>
<gene>
    <name evidence="2" type="ORF">SAMN02745912_03604</name>
</gene>
<reference evidence="3" key="1">
    <citation type="submission" date="2016-11" db="EMBL/GenBank/DDBJ databases">
        <authorList>
            <person name="Varghese N."/>
            <person name="Submissions S."/>
        </authorList>
    </citation>
    <scope>NUCLEOTIDE SEQUENCE [LARGE SCALE GENOMIC DNA]</scope>
    <source>
        <strain evidence="3">DSM 15212 / CIP 107654 / DViRD3</strain>
    </source>
</reference>
<dbReference type="InterPro" id="IPR036515">
    <property type="entry name" value="Transposase_17_sf"/>
</dbReference>
<dbReference type="STRING" id="1121301.SAMN02745912_03604"/>
<organism evidence="2 3">
    <name type="scientific">Paramaledivibacter caminithermalis (strain DSM 15212 / CIP 107654 / DViRD3)</name>
    <name type="common">Clostridium caminithermale</name>
    <dbReference type="NCBI Taxonomy" id="1121301"/>
    <lineage>
        <taxon>Bacteria</taxon>
        <taxon>Bacillati</taxon>
        <taxon>Bacillota</taxon>
        <taxon>Clostridia</taxon>
        <taxon>Peptostreptococcales</taxon>
        <taxon>Caminicellaceae</taxon>
        <taxon>Paramaledivibacter</taxon>
    </lineage>
</organism>
<dbReference type="EMBL" id="FRAG01000083">
    <property type="protein sequence ID" value="SHK53399.1"/>
    <property type="molecule type" value="Genomic_DNA"/>
</dbReference>